<gene>
    <name evidence="1" type="ORF">SAMN05421810_106129</name>
</gene>
<dbReference type="EMBL" id="FOWW01000006">
    <property type="protein sequence ID" value="SFQ32455.1"/>
    <property type="molecule type" value="Genomic_DNA"/>
</dbReference>
<dbReference type="AlphaFoldDB" id="A0A1I5XKG6"/>
<accession>A0A1I5XKG6</accession>
<dbReference type="RefSeq" id="WP_092531538.1">
    <property type="nucleotide sequence ID" value="NZ_FOWW01000006.1"/>
</dbReference>
<keyword evidence="2" id="KW-1185">Reference proteome</keyword>
<reference evidence="2" key="1">
    <citation type="submission" date="2016-10" db="EMBL/GenBank/DDBJ databases">
        <authorList>
            <person name="Varghese N."/>
            <person name="Submissions S."/>
        </authorList>
    </citation>
    <scope>NUCLEOTIDE SEQUENCE [LARGE SCALE GENOMIC DNA]</scope>
    <source>
        <strain evidence="2">CGMCC 4.5579</strain>
    </source>
</reference>
<evidence type="ECO:0000313" key="1">
    <source>
        <dbReference type="EMBL" id="SFQ32455.1"/>
    </source>
</evidence>
<dbReference type="Gene3D" id="1.20.1260.20">
    <property type="entry name" value="PPE superfamily"/>
    <property type="match status" value="1"/>
</dbReference>
<protein>
    <submittedName>
        <fullName evidence="1">Uncharacterized protein</fullName>
    </submittedName>
</protein>
<dbReference type="STRING" id="587909.SAMN05421810_106129"/>
<name>A0A1I5XKG6_9PSEU</name>
<dbReference type="OrthoDB" id="3296722at2"/>
<organism evidence="1 2">
    <name type="scientific">Amycolatopsis arida</name>
    <dbReference type="NCBI Taxonomy" id="587909"/>
    <lineage>
        <taxon>Bacteria</taxon>
        <taxon>Bacillati</taxon>
        <taxon>Actinomycetota</taxon>
        <taxon>Actinomycetes</taxon>
        <taxon>Pseudonocardiales</taxon>
        <taxon>Pseudonocardiaceae</taxon>
        <taxon>Amycolatopsis</taxon>
    </lineage>
</organism>
<dbReference type="SUPFAM" id="SSF140453">
    <property type="entry name" value="EsxAB dimer-like"/>
    <property type="match status" value="1"/>
</dbReference>
<evidence type="ECO:0000313" key="2">
    <source>
        <dbReference type="Proteomes" id="UP000198727"/>
    </source>
</evidence>
<sequence>MTLNIHVEADPDSLRATATAMRAAGQSVEEVADSVLAASRRAYDGWTGDGSSGFHGAMGDLRPGADGLADGWIGTAAALELHAADIDTVRARMRQAVEIATAAGLPCTDTTIHDPGPPPPRPEPLPADATKSQFEGYGFAQDRWLAWVERAKAYAECSAVVIEARQIENDSQTLLLKYLGNVADKWHINSSDFLTGLAAGYLAQQGTWRSSAATLGAIADDALKAVRDATLDSGTRAQHAVAGMIAQARAKVDLDKAEANRVGKWLEKLPKPAQRVVTMNLKEFIPKNAQYLSKSFAVLKKVPVSGAAFTAGSVYLDVQGGKDPTTSVVSNTSGLLAGAWSGAAIGSAFGGPVGAVGGFVVATGVGFLVEEFGPDVTDWYHDRMREETFFDDFGNTPGQGLAPPK</sequence>
<proteinExistence type="predicted"/>
<dbReference type="InterPro" id="IPR038332">
    <property type="entry name" value="PPE_sf"/>
</dbReference>
<dbReference type="InterPro" id="IPR036689">
    <property type="entry name" value="ESAT-6-like_sf"/>
</dbReference>
<dbReference type="Proteomes" id="UP000198727">
    <property type="component" value="Unassembled WGS sequence"/>
</dbReference>